<feature type="compositionally biased region" description="Basic and acidic residues" evidence="2">
    <location>
        <begin position="498"/>
        <end position="513"/>
    </location>
</feature>
<feature type="coiled-coil region" evidence="1">
    <location>
        <begin position="238"/>
        <end position="293"/>
    </location>
</feature>
<evidence type="ECO:0000256" key="2">
    <source>
        <dbReference type="SAM" id="MobiDB-lite"/>
    </source>
</evidence>
<keyword evidence="1" id="KW-0175">Coiled coil</keyword>
<proteinExistence type="predicted"/>
<evidence type="ECO:0000313" key="4">
    <source>
        <dbReference type="Proteomes" id="UP000625711"/>
    </source>
</evidence>
<feature type="region of interest" description="Disordered" evidence="2">
    <location>
        <begin position="490"/>
        <end position="591"/>
    </location>
</feature>
<dbReference type="EMBL" id="JAACXV010014063">
    <property type="protein sequence ID" value="KAF7270755.1"/>
    <property type="molecule type" value="Genomic_DNA"/>
</dbReference>
<reference evidence="3" key="1">
    <citation type="submission" date="2020-08" db="EMBL/GenBank/DDBJ databases">
        <title>Genome sequencing and assembly of the red palm weevil Rhynchophorus ferrugineus.</title>
        <authorList>
            <person name="Dias G.B."/>
            <person name="Bergman C.M."/>
            <person name="Manee M."/>
        </authorList>
    </citation>
    <scope>NUCLEOTIDE SEQUENCE</scope>
    <source>
        <strain evidence="3">AA-2017</strain>
        <tissue evidence="3">Whole larva</tissue>
    </source>
</reference>
<comment type="caution">
    <text evidence="3">The sequence shown here is derived from an EMBL/GenBank/DDBJ whole genome shotgun (WGS) entry which is preliminary data.</text>
</comment>
<feature type="compositionally biased region" description="Low complexity" evidence="2">
    <location>
        <begin position="164"/>
        <end position="180"/>
    </location>
</feature>
<organism evidence="3 4">
    <name type="scientific">Rhynchophorus ferrugineus</name>
    <name type="common">Red palm weevil</name>
    <name type="synonym">Curculio ferrugineus</name>
    <dbReference type="NCBI Taxonomy" id="354439"/>
    <lineage>
        <taxon>Eukaryota</taxon>
        <taxon>Metazoa</taxon>
        <taxon>Ecdysozoa</taxon>
        <taxon>Arthropoda</taxon>
        <taxon>Hexapoda</taxon>
        <taxon>Insecta</taxon>
        <taxon>Pterygota</taxon>
        <taxon>Neoptera</taxon>
        <taxon>Endopterygota</taxon>
        <taxon>Coleoptera</taxon>
        <taxon>Polyphaga</taxon>
        <taxon>Cucujiformia</taxon>
        <taxon>Curculionidae</taxon>
        <taxon>Dryophthorinae</taxon>
        <taxon>Rhynchophorus</taxon>
    </lineage>
</organism>
<feature type="region of interest" description="Disordered" evidence="2">
    <location>
        <begin position="82"/>
        <end position="185"/>
    </location>
</feature>
<keyword evidence="4" id="KW-1185">Reference proteome</keyword>
<accession>A0A834HY99</accession>
<sequence length="750" mass="82858">MLSSDILRTDNVKESEAVDHGGVGHGVECLGGRPHQPAGPFHYLISEQAKSLVALQELQHEVGALLEFRDLVMETFPNLRSKLQQQQTANSTPATMTGHHHSNIPISIRPGDWTPGIRVRKKLGVVSSSKDKKGSTDSAATGSSTSAVQDSGFSTEASSKETHSASSTAPPTSTSATGTSETDDTEDELWNLLDIIHRKGTRLKDEVEALQGTLRDQTPFGENANFQRALFHSSADDIRQLRQERDLLLERLAEMEAEVLAGRLHTSRLQEDLENLLSAKHDLEEQLKAIVSQRGEVNSRIHDLHLQFVTKSASEEKLKMLSGERKDSSQTQSASRTTIRRRYSGSALDNVLGDFVPKVSVPDRNKIAAILKEQDPLVLQKHLLVSTVQNQVLREQLDSAVELTQKLDKAREENEDLRFQLEDRTIELEGTKARVRLLEDLHKPNLNKCNSPDIIPDIMDTSQDQRPLSRTEITTASMKAMSPIPMTLQLDHSSSTESAHDQAETSRSKDGSGSKRRPSKIPLKSYTAPKPPGGKHSPAPRSRSGESPHRSHSAHSWRNRSATSTTSPGDNSLKNSLPKSRNSSLVSARDSLSIKLRSSETVMTVKGSPTCTIGTPKKTSAPTKWGPPKDEKLEVIFVSHTDSGVQISPLGNEKFQSPWILSSYKAEQQLDDYPDSLMEKSSIQQTITDSESHRFQTANTFLWENRQDFYDSIDSNMASSNCCYRSNGEDLAECDSLEKHLASSVSFGKK</sequence>
<feature type="compositionally biased region" description="Polar residues" evidence="2">
    <location>
        <begin position="559"/>
        <end position="586"/>
    </location>
</feature>
<feature type="compositionally biased region" description="Polar residues" evidence="2">
    <location>
        <begin position="605"/>
        <end position="622"/>
    </location>
</feature>
<feature type="compositionally biased region" description="Low complexity" evidence="2">
    <location>
        <begin position="136"/>
        <end position="147"/>
    </location>
</feature>
<evidence type="ECO:0000256" key="1">
    <source>
        <dbReference type="SAM" id="Coils"/>
    </source>
</evidence>
<feature type="compositionally biased region" description="Polar residues" evidence="2">
    <location>
        <begin position="82"/>
        <end position="95"/>
    </location>
</feature>
<dbReference type="OrthoDB" id="1684102at2759"/>
<feature type="coiled-coil region" evidence="1">
    <location>
        <begin position="393"/>
        <end position="427"/>
    </location>
</feature>
<name>A0A834HY99_RHYFE</name>
<protein>
    <submittedName>
        <fullName evidence="3">Uncharacterized protein</fullName>
    </submittedName>
</protein>
<evidence type="ECO:0000313" key="3">
    <source>
        <dbReference type="EMBL" id="KAF7270755.1"/>
    </source>
</evidence>
<feature type="compositionally biased region" description="Polar residues" evidence="2">
    <location>
        <begin position="148"/>
        <end position="157"/>
    </location>
</feature>
<dbReference type="AlphaFoldDB" id="A0A834HY99"/>
<feature type="region of interest" description="Disordered" evidence="2">
    <location>
        <begin position="605"/>
        <end position="627"/>
    </location>
</feature>
<gene>
    <name evidence="3" type="ORF">GWI33_016296</name>
</gene>
<dbReference type="Proteomes" id="UP000625711">
    <property type="component" value="Unassembled WGS sequence"/>
</dbReference>